<gene>
    <name evidence="1" type="ORF">C6Y40_02450</name>
</gene>
<evidence type="ECO:0000313" key="2">
    <source>
        <dbReference type="Proteomes" id="UP000238949"/>
    </source>
</evidence>
<evidence type="ECO:0000313" key="1">
    <source>
        <dbReference type="EMBL" id="PRO75180.1"/>
    </source>
</evidence>
<organism evidence="1 2">
    <name type="scientific">Alteromonas alba</name>
    <dbReference type="NCBI Taxonomy" id="2079529"/>
    <lineage>
        <taxon>Bacteria</taxon>
        <taxon>Pseudomonadati</taxon>
        <taxon>Pseudomonadota</taxon>
        <taxon>Gammaproteobacteria</taxon>
        <taxon>Alteromonadales</taxon>
        <taxon>Alteromonadaceae</taxon>
        <taxon>Alteromonas/Salinimonas group</taxon>
        <taxon>Alteromonas</taxon>
    </lineage>
</organism>
<reference evidence="2" key="1">
    <citation type="journal article" date="2020" name="Int. J. Syst. Evol. Microbiol.">
        <title>Alteromonas alba sp. nov., a marine bacterium isolated from the seawater of the West Pacific Ocean.</title>
        <authorList>
            <person name="Sun C."/>
            <person name="Wu Y.-H."/>
            <person name="Xamxidin M."/>
            <person name="Cheng H."/>
            <person name="Xu X.-W."/>
        </authorList>
    </citation>
    <scope>NUCLEOTIDE SEQUENCE [LARGE SCALE GENOMIC DNA]</scope>
    <source>
        <strain evidence="2">190</strain>
    </source>
</reference>
<dbReference type="AlphaFoldDB" id="A0A2S9VFE3"/>
<sequence length="63" mass="7502">MKIILKSRWNNKTVVVFRDRYFLPNGFNTAFRLKIKVQETHLLPNRYVKGVLHIANIDRLCSD</sequence>
<dbReference type="OrthoDB" id="9920619at2"/>
<dbReference type="RefSeq" id="WP_105933179.1">
    <property type="nucleotide sequence ID" value="NZ_PVNP01000015.1"/>
</dbReference>
<protein>
    <submittedName>
        <fullName evidence="1">Uncharacterized protein</fullName>
    </submittedName>
</protein>
<comment type="caution">
    <text evidence="1">The sequence shown here is derived from an EMBL/GenBank/DDBJ whole genome shotgun (WGS) entry which is preliminary data.</text>
</comment>
<proteinExistence type="predicted"/>
<name>A0A2S9VFE3_9ALTE</name>
<accession>A0A2S9VFE3</accession>
<dbReference type="Proteomes" id="UP000238949">
    <property type="component" value="Unassembled WGS sequence"/>
</dbReference>
<keyword evidence="2" id="KW-1185">Reference proteome</keyword>
<dbReference type="EMBL" id="PVNP01000015">
    <property type="protein sequence ID" value="PRO75180.1"/>
    <property type="molecule type" value="Genomic_DNA"/>
</dbReference>